<dbReference type="EMBL" id="JASPKY010000135">
    <property type="protein sequence ID" value="KAK9731263.1"/>
    <property type="molecule type" value="Genomic_DNA"/>
</dbReference>
<evidence type="ECO:0000256" key="3">
    <source>
        <dbReference type="SAM" id="Phobius"/>
    </source>
</evidence>
<name>A0AAW1L8W3_POPJA</name>
<keyword evidence="3" id="KW-0472">Membrane</keyword>
<proteinExistence type="predicted"/>
<evidence type="ECO:0000256" key="1">
    <source>
        <dbReference type="SAM" id="Coils"/>
    </source>
</evidence>
<keyword evidence="1" id="KW-0175">Coiled coil</keyword>
<keyword evidence="3" id="KW-1133">Transmembrane helix</keyword>
<organism evidence="4 5">
    <name type="scientific">Popillia japonica</name>
    <name type="common">Japanese beetle</name>
    <dbReference type="NCBI Taxonomy" id="7064"/>
    <lineage>
        <taxon>Eukaryota</taxon>
        <taxon>Metazoa</taxon>
        <taxon>Ecdysozoa</taxon>
        <taxon>Arthropoda</taxon>
        <taxon>Hexapoda</taxon>
        <taxon>Insecta</taxon>
        <taxon>Pterygota</taxon>
        <taxon>Neoptera</taxon>
        <taxon>Endopterygota</taxon>
        <taxon>Coleoptera</taxon>
        <taxon>Polyphaga</taxon>
        <taxon>Scarabaeiformia</taxon>
        <taxon>Scarabaeidae</taxon>
        <taxon>Rutelinae</taxon>
        <taxon>Popillia</taxon>
    </lineage>
</organism>
<feature type="transmembrane region" description="Helical" evidence="3">
    <location>
        <begin position="78"/>
        <end position="99"/>
    </location>
</feature>
<keyword evidence="5" id="KW-1185">Reference proteome</keyword>
<protein>
    <submittedName>
        <fullName evidence="4">Uncharacterized protein</fullName>
    </submittedName>
</protein>
<accession>A0AAW1L8W3</accession>
<evidence type="ECO:0000313" key="4">
    <source>
        <dbReference type="EMBL" id="KAK9731263.1"/>
    </source>
</evidence>
<evidence type="ECO:0000313" key="5">
    <source>
        <dbReference type="Proteomes" id="UP001458880"/>
    </source>
</evidence>
<feature type="transmembrane region" description="Helical" evidence="3">
    <location>
        <begin position="36"/>
        <end position="57"/>
    </location>
</feature>
<reference evidence="4 5" key="1">
    <citation type="journal article" date="2024" name="BMC Genomics">
        <title>De novo assembly and annotation of Popillia japonica's genome with initial clues to its potential as an invasive pest.</title>
        <authorList>
            <person name="Cucini C."/>
            <person name="Boschi S."/>
            <person name="Funari R."/>
            <person name="Cardaioli E."/>
            <person name="Iannotti N."/>
            <person name="Marturano G."/>
            <person name="Paoli F."/>
            <person name="Bruttini M."/>
            <person name="Carapelli A."/>
            <person name="Frati F."/>
            <person name="Nardi F."/>
        </authorList>
    </citation>
    <scope>NUCLEOTIDE SEQUENCE [LARGE SCALE GENOMIC DNA]</scope>
    <source>
        <strain evidence="4">DMR45628</strain>
    </source>
</reference>
<sequence length="402" mass="47181">MGTVTVTDENEDLQQKKSWRYKITKPCRCFIDALNFPLGCLLFTVVYWMIFIPIFYFCMDAACPDIYYNCKWNYQWKYLFWTFTSLAWVVIISAAICYWSCKYGREDEESELEQEQKKESDEKKEKDKLLGESVKYNNLKNEKLNLSIKNEKISPVKETTSDKNSITAKEESRIEKTTVTLPIRKSIIVTEEINIIESENKPSNEIAEKSQINQSEDRKPINLSEEKKKSPKQEAPQNGKPDESIMEEIDKMFPRCSMRRKADQRKRPDTLIIHSPKYPREEQELRRFTVQEHPKTTSPLTPREIFFQDLIQGAKRDIIERTENFLEHERKNTLDTNPKKPKVKDYILKSRSGTEASSPEYFIASVADRRSVTEAFIYVDGGQPQEALTICYIDQEDDVFKN</sequence>
<feature type="compositionally biased region" description="Basic and acidic residues" evidence="2">
    <location>
        <begin position="215"/>
        <end position="232"/>
    </location>
</feature>
<evidence type="ECO:0000256" key="2">
    <source>
        <dbReference type="SAM" id="MobiDB-lite"/>
    </source>
</evidence>
<dbReference type="AlphaFoldDB" id="A0AAW1L8W3"/>
<keyword evidence="3" id="KW-0812">Transmembrane</keyword>
<feature type="region of interest" description="Disordered" evidence="2">
    <location>
        <begin position="202"/>
        <end position="245"/>
    </location>
</feature>
<gene>
    <name evidence="4" type="ORF">QE152_g13785</name>
</gene>
<dbReference type="Proteomes" id="UP001458880">
    <property type="component" value="Unassembled WGS sequence"/>
</dbReference>
<feature type="coiled-coil region" evidence="1">
    <location>
        <begin position="105"/>
        <end position="132"/>
    </location>
</feature>
<comment type="caution">
    <text evidence="4">The sequence shown here is derived from an EMBL/GenBank/DDBJ whole genome shotgun (WGS) entry which is preliminary data.</text>
</comment>